<keyword evidence="2" id="KW-0732">Signal</keyword>
<protein>
    <recommendedName>
        <fullName evidence="5">Lytic polysaccharide monooxygenase</fullName>
    </recommendedName>
</protein>
<name>A0AAN9YPF2_9PEZI</name>
<dbReference type="PANTHER" id="PTHR36182">
    <property type="entry name" value="PROTEIN, PUTATIVE (AFU_ORTHOLOGUE AFUA_6G10930)-RELATED"/>
    <property type="match status" value="1"/>
</dbReference>
<dbReference type="AlphaFoldDB" id="A0AAN9YPF2"/>
<dbReference type="PANTHER" id="PTHR36182:SF2">
    <property type="entry name" value="LYTIC POLYSACCHARIDE MONOOXYGENASE"/>
    <property type="match status" value="1"/>
</dbReference>
<gene>
    <name evidence="3" type="ORF">SLS53_000069</name>
</gene>
<reference evidence="3 4" key="1">
    <citation type="journal article" date="2023" name="PLoS ONE">
        <title>Cytospora paraplurivora sp. nov. isolated from orchards with fruit tree decline syndrome in Ontario, Canada.</title>
        <authorList>
            <person name="Ilyukhin E."/>
            <person name="Nguyen H.D.T."/>
            <person name="Castle A.J."/>
            <person name="Ellouze W."/>
        </authorList>
    </citation>
    <scope>NUCLEOTIDE SEQUENCE [LARGE SCALE GENOMIC DNA]</scope>
    <source>
        <strain evidence="3 4">FDS-564</strain>
    </source>
</reference>
<comment type="caution">
    <text evidence="3">The sequence shown here is derived from an EMBL/GenBank/DDBJ whole genome shotgun (WGS) entry which is preliminary data.</text>
</comment>
<dbReference type="EMBL" id="JAJSPL020000001">
    <property type="protein sequence ID" value="KAK7749494.1"/>
    <property type="molecule type" value="Genomic_DNA"/>
</dbReference>
<sequence length="383" mass="38192">MAFTKLFAAACGFAAIANGHMLMATPARVTSPAASNGPLEMDGSNFPCQKSSSDSTLSGESTSMALGSDQPLEFIGQSVHGGGSCQVSITYDENPTSSSTWKVITSIEGGCPARDTAGNLGDDTSATAADPYTYNFTIPDDIPTGNAVLAWTWFNKVGNREMYMNCALVELTGTSGSQSSYDALPDMFTANIGNGCATVDDKDVTFPDPGEVVQKLNGATDAFAAPSGSCQAAASSVASAAATTTAAGSSPTTTAAATSETGAAGGIFASITASVAVSVPTTTAAAAAAATTASTSSSSASSSSSSSGSESAGSACSTEGENVCAGSDSYLVCASGIWTSMPVAAGTACSGSGANFEIVVASSKKFMKTRALRWVQRNLPLLR</sequence>
<evidence type="ECO:0000256" key="1">
    <source>
        <dbReference type="SAM" id="MobiDB-lite"/>
    </source>
</evidence>
<proteinExistence type="predicted"/>
<organism evidence="3 4">
    <name type="scientific">Cytospora paraplurivora</name>
    <dbReference type="NCBI Taxonomy" id="2898453"/>
    <lineage>
        <taxon>Eukaryota</taxon>
        <taxon>Fungi</taxon>
        <taxon>Dikarya</taxon>
        <taxon>Ascomycota</taxon>
        <taxon>Pezizomycotina</taxon>
        <taxon>Sordariomycetes</taxon>
        <taxon>Sordariomycetidae</taxon>
        <taxon>Diaporthales</taxon>
        <taxon>Cytosporaceae</taxon>
        <taxon>Cytospora</taxon>
    </lineage>
</organism>
<feature type="chain" id="PRO_5042955876" description="Lytic polysaccharide monooxygenase" evidence="2">
    <location>
        <begin position="20"/>
        <end position="383"/>
    </location>
</feature>
<evidence type="ECO:0000313" key="3">
    <source>
        <dbReference type="EMBL" id="KAK7749494.1"/>
    </source>
</evidence>
<evidence type="ECO:0000256" key="2">
    <source>
        <dbReference type="SAM" id="SignalP"/>
    </source>
</evidence>
<dbReference type="Proteomes" id="UP001320245">
    <property type="component" value="Unassembled WGS sequence"/>
</dbReference>
<dbReference type="Gene3D" id="2.70.50.70">
    <property type="match status" value="1"/>
</dbReference>
<evidence type="ECO:0008006" key="5">
    <source>
        <dbReference type="Google" id="ProtNLM"/>
    </source>
</evidence>
<feature type="signal peptide" evidence="2">
    <location>
        <begin position="1"/>
        <end position="19"/>
    </location>
</feature>
<feature type="region of interest" description="Disordered" evidence="1">
    <location>
        <begin position="34"/>
        <end position="63"/>
    </location>
</feature>
<evidence type="ECO:0000313" key="4">
    <source>
        <dbReference type="Proteomes" id="UP001320245"/>
    </source>
</evidence>
<feature type="compositionally biased region" description="Low complexity" evidence="1">
    <location>
        <begin position="51"/>
        <end position="63"/>
    </location>
</feature>
<keyword evidence="4" id="KW-1185">Reference proteome</keyword>
<accession>A0AAN9YPF2</accession>